<feature type="compositionally biased region" description="Polar residues" evidence="1">
    <location>
        <begin position="246"/>
        <end position="260"/>
    </location>
</feature>
<organism evidence="2 3">
    <name type="scientific">Coniella lustricola</name>
    <dbReference type="NCBI Taxonomy" id="2025994"/>
    <lineage>
        <taxon>Eukaryota</taxon>
        <taxon>Fungi</taxon>
        <taxon>Dikarya</taxon>
        <taxon>Ascomycota</taxon>
        <taxon>Pezizomycotina</taxon>
        <taxon>Sordariomycetes</taxon>
        <taxon>Sordariomycetidae</taxon>
        <taxon>Diaporthales</taxon>
        <taxon>Schizoparmaceae</taxon>
        <taxon>Coniella</taxon>
    </lineage>
</organism>
<feature type="region of interest" description="Disordered" evidence="1">
    <location>
        <begin position="237"/>
        <end position="260"/>
    </location>
</feature>
<gene>
    <name evidence="2" type="ORF">BD289DRAFT_378326</name>
</gene>
<accession>A0A2T2ZU89</accession>
<dbReference type="STRING" id="2025994.A0A2T2ZU89"/>
<name>A0A2T2ZU89_9PEZI</name>
<dbReference type="InParanoid" id="A0A2T2ZU89"/>
<sequence>MSANTSPSPRMGPTSETDDASLPQGNCRYIMLVPEIKGCRCACVNFILNKSLPGSTCECGHLACFHHRTAETPTDKQELDLLHQRVRHLEDLLLKGTDKEKEIVQRVSQLEEVVDTRTEEIGQEIEKTYGNLNRAWHSIGELERRGGEHERRFQDMGGYLKTVDDELHRLDNRQCELNDADLHLEERFIELRETIEHNTQGSPVQERDFSRSATQRQRVVDSVFDDAVPRVADANVGVNPHHMTHSTDPNSAPSQDGALTTSAASEVWTVHISLLPTRSQPFPFERHTTAYKRCLSRGLHQMVAVNGTSSAAFVSAVTEAFGSVLKKRTWVPLQAKLCDAERLQGLPMLRPLDAALVDSEYDVDFLRAHCAVLDRHGKIDSLYIAMRHSTISWHALRHSPVFLPGLEASWNYDAILDANESFQEGVSVDEDNRPSAGDLVRALPNLKRGASEMSKPANFGTCTVTGEEMERPAKASRTACPMPNLHEIRRQRVRTA</sequence>
<dbReference type="OrthoDB" id="4187949at2759"/>
<evidence type="ECO:0000256" key="1">
    <source>
        <dbReference type="SAM" id="MobiDB-lite"/>
    </source>
</evidence>
<keyword evidence="3" id="KW-1185">Reference proteome</keyword>
<dbReference type="EMBL" id="KZ678686">
    <property type="protein sequence ID" value="PSR76909.1"/>
    <property type="molecule type" value="Genomic_DNA"/>
</dbReference>
<proteinExistence type="predicted"/>
<feature type="region of interest" description="Disordered" evidence="1">
    <location>
        <begin position="1"/>
        <end position="20"/>
    </location>
</feature>
<protein>
    <submittedName>
        <fullName evidence="2">Uncharacterized protein</fullName>
    </submittedName>
</protein>
<evidence type="ECO:0000313" key="3">
    <source>
        <dbReference type="Proteomes" id="UP000241462"/>
    </source>
</evidence>
<dbReference type="AlphaFoldDB" id="A0A2T2ZU89"/>
<evidence type="ECO:0000313" key="2">
    <source>
        <dbReference type="EMBL" id="PSR76909.1"/>
    </source>
</evidence>
<dbReference type="Proteomes" id="UP000241462">
    <property type="component" value="Unassembled WGS sequence"/>
</dbReference>
<reference evidence="2 3" key="1">
    <citation type="journal article" date="2018" name="Mycol. Prog.">
        <title>Coniella lustricola, a new species from submerged detritus.</title>
        <authorList>
            <person name="Raudabaugh D.B."/>
            <person name="Iturriaga T."/>
            <person name="Carver A."/>
            <person name="Mondo S."/>
            <person name="Pangilinan J."/>
            <person name="Lipzen A."/>
            <person name="He G."/>
            <person name="Amirebrahimi M."/>
            <person name="Grigoriev I.V."/>
            <person name="Miller A.N."/>
        </authorList>
    </citation>
    <scope>NUCLEOTIDE SEQUENCE [LARGE SCALE GENOMIC DNA]</scope>
    <source>
        <strain evidence="2 3">B22-T-1</strain>
    </source>
</reference>